<gene>
    <name evidence="1" type="ORF">KI387_024656</name>
</gene>
<sequence length="95" mass="10814">PISNSVHLHPKVNRLLCCNYPLCNMANLNFETSDPELFRMVREHGIRITGFSPSHQKYSPSVILCTLAPLKNIFKLSCIATDICEQYMECLIDSK</sequence>
<organism evidence="1 2">
    <name type="scientific">Taxus chinensis</name>
    <name type="common">Chinese yew</name>
    <name type="synonym">Taxus wallichiana var. chinensis</name>
    <dbReference type="NCBI Taxonomy" id="29808"/>
    <lineage>
        <taxon>Eukaryota</taxon>
        <taxon>Viridiplantae</taxon>
        <taxon>Streptophyta</taxon>
        <taxon>Embryophyta</taxon>
        <taxon>Tracheophyta</taxon>
        <taxon>Spermatophyta</taxon>
        <taxon>Pinopsida</taxon>
        <taxon>Pinidae</taxon>
        <taxon>Conifers II</taxon>
        <taxon>Cupressales</taxon>
        <taxon>Taxaceae</taxon>
        <taxon>Taxus</taxon>
    </lineage>
</organism>
<reference evidence="1 2" key="1">
    <citation type="journal article" date="2021" name="Nat. Plants">
        <title>The Taxus genome provides insights into paclitaxel biosynthesis.</title>
        <authorList>
            <person name="Xiong X."/>
            <person name="Gou J."/>
            <person name="Liao Q."/>
            <person name="Li Y."/>
            <person name="Zhou Q."/>
            <person name="Bi G."/>
            <person name="Li C."/>
            <person name="Du R."/>
            <person name="Wang X."/>
            <person name="Sun T."/>
            <person name="Guo L."/>
            <person name="Liang H."/>
            <person name="Lu P."/>
            <person name="Wu Y."/>
            <person name="Zhang Z."/>
            <person name="Ro D.K."/>
            <person name="Shang Y."/>
            <person name="Huang S."/>
            <person name="Yan J."/>
        </authorList>
    </citation>
    <scope>NUCLEOTIDE SEQUENCE [LARGE SCALE GENOMIC DNA]</scope>
    <source>
        <strain evidence="1">Ta-2019</strain>
    </source>
</reference>
<evidence type="ECO:0000313" key="1">
    <source>
        <dbReference type="EMBL" id="KAH9316029.1"/>
    </source>
</evidence>
<dbReference type="EMBL" id="JAHRHJ020000005">
    <property type="protein sequence ID" value="KAH9316029.1"/>
    <property type="molecule type" value="Genomic_DNA"/>
</dbReference>
<feature type="non-terminal residue" evidence="1">
    <location>
        <position position="1"/>
    </location>
</feature>
<accession>A0AA38G3H7</accession>
<protein>
    <submittedName>
        <fullName evidence="1">Uncharacterized protein</fullName>
    </submittedName>
</protein>
<dbReference type="Proteomes" id="UP000824469">
    <property type="component" value="Unassembled WGS sequence"/>
</dbReference>
<comment type="caution">
    <text evidence="1">The sequence shown here is derived from an EMBL/GenBank/DDBJ whole genome shotgun (WGS) entry which is preliminary data.</text>
</comment>
<dbReference type="AlphaFoldDB" id="A0AA38G3H7"/>
<feature type="non-terminal residue" evidence="1">
    <location>
        <position position="95"/>
    </location>
</feature>
<proteinExistence type="predicted"/>
<name>A0AA38G3H7_TAXCH</name>
<keyword evidence="2" id="KW-1185">Reference proteome</keyword>
<evidence type="ECO:0000313" key="2">
    <source>
        <dbReference type="Proteomes" id="UP000824469"/>
    </source>
</evidence>